<protein>
    <recommendedName>
        <fullName evidence="10">General transcription factor 3C polypeptide 5</fullName>
    </recommendedName>
</protein>
<dbReference type="PANTHER" id="PTHR13230:SF5">
    <property type="entry name" value="GENERAL TRANSCRIPTION FACTOR 3C POLYPEPTIDE 5"/>
    <property type="match status" value="1"/>
</dbReference>
<dbReference type="GO" id="GO:0001003">
    <property type="term" value="F:RNA polymerase III type 2 promoter sequence-specific DNA binding"/>
    <property type="evidence" value="ECO:0007669"/>
    <property type="project" value="TreeGrafter"/>
</dbReference>
<dbReference type="PANTHER" id="PTHR13230">
    <property type="entry name" value="GENERAL TRANSCRIPTION FACTOR IIIC, POLYPEPTIDE 5"/>
    <property type="match status" value="1"/>
</dbReference>
<dbReference type="AlphaFoldDB" id="A0A8S9ZWJ6"/>
<dbReference type="GO" id="GO:0005634">
    <property type="term" value="C:nucleus"/>
    <property type="evidence" value="ECO:0007669"/>
    <property type="project" value="UniProtKB-SubCell"/>
</dbReference>
<dbReference type="Gene3D" id="3.30.200.160">
    <property type="entry name" value="TFIIIC, subcomplex tauA, subunit Sfc1, barrel domain"/>
    <property type="match status" value="1"/>
</dbReference>
<dbReference type="GO" id="GO:0006384">
    <property type="term" value="P:transcription initiation at RNA polymerase III promoter"/>
    <property type="evidence" value="ECO:0007669"/>
    <property type="project" value="InterPro"/>
</dbReference>
<dbReference type="InterPro" id="IPR019136">
    <property type="entry name" value="TF_IIIC_su-5_HTH"/>
</dbReference>
<feature type="domain" description="Transcription factor IIIC subunit 5 HTH" evidence="6">
    <location>
        <begin position="187"/>
        <end position="332"/>
    </location>
</feature>
<evidence type="ECO:0008006" key="10">
    <source>
        <dbReference type="Google" id="ProtNLM"/>
    </source>
</evidence>
<evidence type="ECO:0000259" key="7">
    <source>
        <dbReference type="Pfam" id="PF17682"/>
    </source>
</evidence>
<evidence type="ECO:0000256" key="1">
    <source>
        <dbReference type="ARBA" id="ARBA00004123"/>
    </source>
</evidence>
<dbReference type="Pfam" id="PF17682">
    <property type="entry name" value="Tau95_N"/>
    <property type="match status" value="1"/>
</dbReference>
<dbReference type="GO" id="GO:0000127">
    <property type="term" value="C:transcription factor TFIIIC complex"/>
    <property type="evidence" value="ECO:0007669"/>
    <property type="project" value="InterPro"/>
</dbReference>
<dbReference type="EMBL" id="JABEBT010000019">
    <property type="protein sequence ID" value="KAF7637513.1"/>
    <property type="molecule type" value="Genomic_DNA"/>
</dbReference>
<organism evidence="8 9">
    <name type="scientific">Meloidogyne graminicola</name>
    <dbReference type="NCBI Taxonomy" id="189291"/>
    <lineage>
        <taxon>Eukaryota</taxon>
        <taxon>Metazoa</taxon>
        <taxon>Ecdysozoa</taxon>
        <taxon>Nematoda</taxon>
        <taxon>Chromadorea</taxon>
        <taxon>Rhabditida</taxon>
        <taxon>Tylenchina</taxon>
        <taxon>Tylenchomorpha</taxon>
        <taxon>Tylenchoidea</taxon>
        <taxon>Meloidogynidae</taxon>
        <taxon>Meloidogyninae</taxon>
        <taxon>Meloidogyne</taxon>
    </lineage>
</organism>
<sequence>MIGQQKNLNLVEFVLIEYPGIIKNVDSAIQTLGGLKTISSAHSSSNPIELQFRPDNLFHSSLVAERRNQGVVFSGHLNLVIRVRKRKEDKIEGNMEGKEKIPSLEIKCLGMVSTVYSFRAICDFQYLPLSNLNTDESVEEAHIRHDLVPILIPNDFLSSLSWWDRDHSANKASTSISSKLFNEAYQFLPPYQFSRYNHPSKFLLHDEGDHKSLRGNVGHGKSLRSERKALTITVNAKDPFPVAPSEEALKDVDLRCKNPEQHRLMIELFSERPLWSRVAISFRLRLHTALLKVILAKYAFYIHSGPWGRLWCRFGYDPRLDKEGRKFQSLMFIPERQRLRANTTAAGTPYGEFCDYIYRPGILPELRQMWYCLCDIQLPIAQKVCRRDYLETLKECDPVNGWLPSGQLNAIRAALKKDVALTSSKLCDSGVFAGESGGGGNDEEDDEDIYDDIDDDE</sequence>
<keyword evidence="2" id="KW-0238">DNA-binding</keyword>
<dbReference type="Proteomes" id="UP000605970">
    <property type="component" value="Unassembled WGS sequence"/>
</dbReference>
<evidence type="ECO:0000256" key="2">
    <source>
        <dbReference type="ARBA" id="ARBA00023125"/>
    </source>
</evidence>
<evidence type="ECO:0000313" key="8">
    <source>
        <dbReference type="EMBL" id="KAF7637513.1"/>
    </source>
</evidence>
<gene>
    <name evidence="8" type="ORF">Mgra_00003029</name>
</gene>
<keyword evidence="3" id="KW-0804">Transcription</keyword>
<evidence type="ECO:0000256" key="3">
    <source>
        <dbReference type="ARBA" id="ARBA00023163"/>
    </source>
</evidence>
<dbReference type="InterPro" id="IPR042536">
    <property type="entry name" value="TFIIIC_tauA_Sfc1"/>
</dbReference>
<dbReference type="InterPro" id="IPR041499">
    <property type="entry name" value="Tfc1/Sfc1_N"/>
</dbReference>
<feature type="domain" description="Transcription factor IIIC subunit Tfc1/Sfc1 triple barrel" evidence="7">
    <location>
        <begin position="14"/>
        <end position="127"/>
    </location>
</feature>
<evidence type="ECO:0000313" key="9">
    <source>
        <dbReference type="Proteomes" id="UP000605970"/>
    </source>
</evidence>
<evidence type="ECO:0000256" key="4">
    <source>
        <dbReference type="ARBA" id="ARBA00023242"/>
    </source>
</evidence>
<accession>A0A8S9ZWJ6</accession>
<keyword evidence="9" id="KW-1185">Reference proteome</keyword>
<proteinExistence type="predicted"/>
<name>A0A8S9ZWJ6_9BILA</name>
<feature type="compositionally biased region" description="Acidic residues" evidence="5">
    <location>
        <begin position="441"/>
        <end position="457"/>
    </location>
</feature>
<evidence type="ECO:0000259" key="6">
    <source>
        <dbReference type="Pfam" id="PF09734"/>
    </source>
</evidence>
<dbReference type="OrthoDB" id="5598268at2759"/>
<comment type="caution">
    <text evidence="8">The sequence shown here is derived from an EMBL/GenBank/DDBJ whole genome shotgun (WGS) entry which is preliminary data.</text>
</comment>
<reference evidence="8" key="1">
    <citation type="journal article" date="2020" name="Ecol. Evol.">
        <title>Genome structure and content of the rice root-knot nematode (Meloidogyne graminicola).</title>
        <authorList>
            <person name="Phan N.T."/>
            <person name="Danchin E.G.J."/>
            <person name="Klopp C."/>
            <person name="Perfus-Barbeoch L."/>
            <person name="Kozlowski D.K."/>
            <person name="Koutsovoulos G.D."/>
            <person name="Lopez-Roques C."/>
            <person name="Bouchez O."/>
            <person name="Zahm M."/>
            <person name="Besnard G."/>
            <person name="Bellafiore S."/>
        </authorList>
    </citation>
    <scope>NUCLEOTIDE SEQUENCE</scope>
    <source>
        <strain evidence="8">VN-18</strain>
    </source>
</reference>
<keyword evidence="4" id="KW-0539">Nucleus</keyword>
<dbReference type="GO" id="GO:0001002">
    <property type="term" value="F:RNA polymerase III type 1 promoter sequence-specific DNA binding"/>
    <property type="evidence" value="ECO:0007669"/>
    <property type="project" value="TreeGrafter"/>
</dbReference>
<feature type="region of interest" description="Disordered" evidence="5">
    <location>
        <begin position="431"/>
        <end position="457"/>
    </location>
</feature>
<dbReference type="Pfam" id="PF09734">
    <property type="entry name" value="Tau95"/>
    <property type="match status" value="1"/>
</dbReference>
<evidence type="ECO:0000256" key="5">
    <source>
        <dbReference type="SAM" id="MobiDB-lite"/>
    </source>
</evidence>
<comment type="subcellular location">
    <subcellularLocation>
        <location evidence="1">Nucleus</location>
    </subcellularLocation>
</comment>
<dbReference type="InterPro" id="IPR040454">
    <property type="entry name" value="TF_IIIC_Tfc1/Sfc1"/>
</dbReference>